<keyword evidence="1" id="KW-0812">Transmembrane</keyword>
<name>A0A0L8H9U3_OCTBM</name>
<evidence type="ECO:0000313" key="2">
    <source>
        <dbReference type="EMBL" id="KOF85972.1"/>
    </source>
</evidence>
<feature type="transmembrane region" description="Helical" evidence="1">
    <location>
        <begin position="63"/>
        <end position="79"/>
    </location>
</feature>
<organism evidence="2">
    <name type="scientific">Octopus bimaculoides</name>
    <name type="common">California two-spotted octopus</name>
    <dbReference type="NCBI Taxonomy" id="37653"/>
    <lineage>
        <taxon>Eukaryota</taxon>
        <taxon>Metazoa</taxon>
        <taxon>Spiralia</taxon>
        <taxon>Lophotrochozoa</taxon>
        <taxon>Mollusca</taxon>
        <taxon>Cephalopoda</taxon>
        <taxon>Coleoidea</taxon>
        <taxon>Octopodiformes</taxon>
        <taxon>Octopoda</taxon>
        <taxon>Incirrata</taxon>
        <taxon>Octopodidae</taxon>
        <taxon>Octopus</taxon>
    </lineage>
</organism>
<protein>
    <submittedName>
        <fullName evidence="2">Uncharacterized protein</fullName>
    </submittedName>
</protein>
<proteinExistence type="predicted"/>
<evidence type="ECO:0000256" key="1">
    <source>
        <dbReference type="SAM" id="Phobius"/>
    </source>
</evidence>
<keyword evidence="1" id="KW-1133">Transmembrane helix</keyword>
<sequence length="84" mass="10112">MVVGYNHKLHNFPSAQHKSEVSYLCKTKYYYYYYDKRLFPLLFLFSFHLPCLIKLKLSSPFCIYAYVYVCVYAVLFHIYKGGKK</sequence>
<accession>A0A0L8H9U3</accession>
<gene>
    <name evidence="2" type="ORF">OCBIM_22019441mg</name>
</gene>
<dbReference type="EMBL" id="KQ418767">
    <property type="protein sequence ID" value="KOF85972.1"/>
    <property type="molecule type" value="Genomic_DNA"/>
</dbReference>
<keyword evidence="1" id="KW-0472">Membrane</keyword>
<reference evidence="2" key="1">
    <citation type="submission" date="2015-07" db="EMBL/GenBank/DDBJ databases">
        <title>MeaNS - Measles Nucleotide Surveillance Program.</title>
        <authorList>
            <person name="Tran T."/>
            <person name="Druce J."/>
        </authorList>
    </citation>
    <scope>NUCLEOTIDE SEQUENCE</scope>
    <source>
        <strain evidence="2">UCB-OBI-ISO-001</strain>
        <tissue evidence="2">Gonad</tissue>
    </source>
</reference>
<dbReference type="AlphaFoldDB" id="A0A0L8H9U3"/>